<protein>
    <recommendedName>
        <fullName evidence="2">HNH nuclease domain-containing protein</fullName>
    </recommendedName>
</protein>
<evidence type="ECO:0000256" key="1">
    <source>
        <dbReference type="SAM" id="MobiDB-lite"/>
    </source>
</evidence>
<sequence>MLPCTLKCRNVRGRLQVYSPESPSDDTANLLRQVFKYLPSDGRRHLADDILQCASDSQVRQLAESVVTGLLTPLKAAGLKTASVTPSPRIGLEDSIENLGGMVEEPMTRKQQELRDRCLPRDGNRCVVSGVFDWNNRDIPDGKPLGFLEAAHIVPFSLATFRDHVERDYIVSVWTNMFRYFPSLRSRLGFEYRNINDPRNVMMLEAGVHSHFGLFKLALEPTETPNQYQIKTFGPVMASTDLILPQSRLVTLVAHDGREELPSPILLQLHAAIASILHATGRGEAIEKTFRDYGNIEVLARSGSTDISRLLSVSSLQPAIVSSNVRPAQTETTTAEDEQQQMKHPVNE</sequence>
<dbReference type="Proteomes" id="UP000184188">
    <property type="component" value="Unassembled WGS sequence"/>
</dbReference>
<evidence type="ECO:0000259" key="2">
    <source>
        <dbReference type="Pfam" id="PF13391"/>
    </source>
</evidence>
<evidence type="ECO:0000313" key="3">
    <source>
        <dbReference type="EMBL" id="OJJ43555.1"/>
    </source>
</evidence>
<dbReference type="EMBL" id="KV878351">
    <property type="protein sequence ID" value="OJJ43555.1"/>
    <property type="molecule type" value="Genomic_DNA"/>
</dbReference>
<dbReference type="InterPro" id="IPR003615">
    <property type="entry name" value="HNH_nuc"/>
</dbReference>
<dbReference type="AlphaFoldDB" id="A0A1L9S8R7"/>
<organism evidence="3 4">
    <name type="scientific">Penicilliopsis zonata CBS 506.65</name>
    <dbReference type="NCBI Taxonomy" id="1073090"/>
    <lineage>
        <taxon>Eukaryota</taxon>
        <taxon>Fungi</taxon>
        <taxon>Dikarya</taxon>
        <taxon>Ascomycota</taxon>
        <taxon>Pezizomycotina</taxon>
        <taxon>Eurotiomycetes</taxon>
        <taxon>Eurotiomycetidae</taxon>
        <taxon>Eurotiales</taxon>
        <taxon>Aspergillaceae</taxon>
        <taxon>Penicilliopsis</taxon>
    </lineage>
</organism>
<proteinExistence type="predicted"/>
<dbReference type="VEuPathDB" id="FungiDB:ASPZODRAFT_28222"/>
<feature type="domain" description="HNH nuclease" evidence="2">
    <location>
        <begin position="126"/>
        <end position="219"/>
    </location>
</feature>
<dbReference type="Pfam" id="PF13391">
    <property type="entry name" value="HNH_2"/>
    <property type="match status" value="1"/>
</dbReference>
<dbReference type="STRING" id="1073090.A0A1L9S8R7"/>
<name>A0A1L9S8R7_9EURO</name>
<dbReference type="OrthoDB" id="2104739at2759"/>
<gene>
    <name evidence="3" type="ORF">ASPZODRAFT_28222</name>
</gene>
<keyword evidence="4" id="KW-1185">Reference proteome</keyword>
<reference evidence="4" key="1">
    <citation type="journal article" date="2017" name="Genome Biol.">
        <title>Comparative genomics reveals high biological diversity and specific adaptations in the industrially and medically important fungal genus Aspergillus.</title>
        <authorList>
            <person name="de Vries R.P."/>
            <person name="Riley R."/>
            <person name="Wiebenga A."/>
            <person name="Aguilar-Osorio G."/>
            <person name="Amillis S."/>
            <person name="Uchima C.A."/>
            <person name="Anderluh G."/>
            <person name="Asadollahi M."/>
            <person name="Askin M."/>
            <person name="Barry K."/>
            <person name="Battaglia E."/>
            <person name="Bayram O."/>
            <person name="Benocci T."/>
            <person name="Braus-Stromeyer S.A."/>
            <person name="Caldana C."/>
            <person name="Canovas D."/>
            <person name="Cerqueira G.C."/>
            <person name="Chen F."/>
            <person name="Chen W."/>
            <person name="Choi C."/>
            <person name="Clum A."/>
            <person name="Dos Santos R.A."/>
            <person name="Damasio A.R."/>
            <person name="Diallinas G."/>
            <person name="Emri T."/>
            <person name="Fekete E."/>
            <person name="Flipphi M."/>
            <person name="Freyberg S."/>
            <person name="Gallo A."/>
            <person name="Gournas C."/>
            <person name="Habgood R."/>
            <person name="Hainaut M."/>
            <person name="Harispe M.L."/>
            <person name="Henrissat B."/>
            <person name="Hilden K.S."/>
            <person name="Hope R."/>
            <person name="Hossain A."/>
            <person name="Karabika E."/>
            <person name="Karaffa L."/>
            <person name="Karanyi Z."/>
            <person name="Krasevec N."/>
            <person name="Kuo A."/>
            <person name="Kusch H."/>
            <person name="LaButti K."/>
            <person name="Lagendijk E.L."/>
            <person name="Lapidus A."/>
            <person name="Levasseur A."/>
            <person name="Lindquist E."/>
            <person name="Lipzen A."/>
            <person name="Logrieco A.F."/>
            <person name="MacCabe A."/>
            <person name="Maekelae M.R."/>
            <person name="Malavazi I."/>
            <person name="Melin P."/>
            <person name="Meyer V."/>
            <person name="Mielnichuk N."/>
            <person name="Miskei M."/>
            <person name="Molnar A.P."/>
            <person name="Mule G."/>
            <person name="Ngan C.Y."/>
            <person name="Orejas M."/>
            <person name="Orosz E."/>
            <person name="Ouedraogo J.P."/>
            <person name="Overkamp K.M."/>
            <person name="Park H.-S."/>
            <person name="Perrone G."/>
            <person name="Piumi F."/>
            <person name="Punt P.J."/>
            <person name="Ram A.F."/>
            <person name="Ramon A."/>
            <person name="Rauscher S."/>
            <person name="Record E."/>
            <person name="Riano-Pachon D.M."/>
            <person name="Robert V."/>
            <person name="Roehrig J."/>
            <person name="Ruller R."/>
            <person name="Salamov A."/>
            <person name="Salih N.S."/>
            <person name="Samson R.A."/>
            <person name="Sandor E."/>
            <person name="Sanguinetti M."/>
            <person name="Schuetze T."/>
            <person name="Sepcic K."/>
            <person name="Shelest E."/>
            <person name="Sherlock G."/>
            <person name="Sophianopoulou V."/>
            <person name="Squina F.M."/>
            <person name="Sun H."/>
            <person name="Susca A."/>
            <person name="Todd R.B."/>
            <person name="Tsang A."/>
            <person name="Unkles S.E."/>
            <person name="van de Wiele N."/>
            <person name="van Rossen-Uffink D."/>
            <person name="Oliveira J.V."/>
            <person name="Vesth T.C."/>
            <person name="Visser J."/>
            <person name="Yu J.-H."/>
            <person name="Zhou M."/>
            <person name="Andersen M.R."/>
            <person name="Archer D.B."/>
            <person name="Baker S.E."/>
            <person name="Benoit I."/>
            <person name="Brakhage A.A."/>
            <person name="Braus G.H."/>
            <person name="Fischer R."/>
            <person name="Frisvad J.C."/>
            <person name="Goldman G.H."/>
            <person name="Houbraken J."/>
            <person name="Oakley B."/>
            <person name="Pocsi I."/>
            <person name="Scazzocchio C."/>
            <person name="Seiboth B."/>
            <person name="vanKuyk P.A."/>
            <person name="Wortman J."/>
            <person name="Dyer P.S."/>
            <person name="Grigoriev I.V."/>
        </authorList>
    </citation>
    <scope>NUCLEOTIDE SEQUENCE [LARGE SCALE GENOMIC DNA]</scope>
    <source>
        <strain evidence="4">CBS 506.65</strain>
    </source>
</reference>
<dbReference type="RefSeq" id="XP_022578065.1">
    <property type="nucleotide sequence ID" value="XM_022728120.1"/>
</dbReference>
<accession>A0A1L9S8R7</accession>
<dbReference type="GeneID" id="34614584"/>
<feature type="region of interest" description="Disordered" evidence="1">
    <location>
        <begin position="324"/>
        <end position="348"/>
    </location>
</feature>
<evidence type="ECO:0000313" key="4">
    <source>
        <dbReference type="Proteomes" id="UP000184188"/>
    </source>
</evidence>